<dbReference type="AlphaFoldDB" id="A0A0A8YSC2"/>
<accession>A0A0A8YSC2</accession>
<dbReference type="EMBL" id="GBRH01272578">
    <property type="protein sequence ID" value="JAD25317.1"/>
    <property type="molecule type" value="Transcribed_RNA"/>
</dbReference>
<proteinExistence type="predicted"/>
<name>A0A0A8YSC2_ARUDO</name>
<reference evidence="1" key="2">
    <citation type="journal article" date="2015" name="Data Brief">
        <title>Shoot transcriptome of the giant reed, Arundo donax.</title>
        <authorList>
            <person name="Barrero R.A."/>
            <person name="Guerrero F.D."/>
            <person name="Moolhuijzen P."/>
            <person name="Goolsby J.A."/>
            <person name="Tidwell J."/>
            <person name="Bellgard S.E."/>
            <person name="Bellgard M.I."/>
        </authorList>
    </citation>
    <scope>NUCLEOTIDE SEQUENCE</scope>
    <source>
        <tissue evidence="1">Shoot tissue taken approximately 20 cm above the soil surface</tissue>
    </source>
</reference>
<protein>
    <submittedName>
        <fullName evidence="1">Uncharacterized protein</fullName>
    </submittedName>
</protein>
<evidence type="ECO:0000313" key="1">
    <source>
        <dbReference type="EMBL" id="JAD25317.1"/>
    </source>
</evidence>
<reference evidence="1" key="1">
    <citation type="submission" date="2014-09" db="EMBL/GenBank/DDBJ databases">
        <authorList>
            <person name="Magalhaes I.L.F."/>
            <person name="Oliveira U."/>
            <person name="Santos F.R."/>
            <person name="Vidigal T.H.D.A."/>
            <person name="Brescovit A.D."/>
            <person name="Santos A.J."/>
        </authorList>
    </citation>
    <scope>NUCLEOTIDE SEQUENCE</scope>
    <source>
        <tissue evidence="1">Shoot tissue taken approximately 20 cm above the soil surface</tissue>
    </source>
</reference>
<organism evidence="1">
    <name type="scientific">Arundo donax</name>
    <name type="common">Giant reed</name>
    <name type="synonym">Donax arundinaceus</name>
    <dbReference type="NCBI Taxonomy" id="35708"/>
    <lineage>
        <taxon>Eukaryota</taxon>
        <taxon>Viridiplantae</taxon>
        <taxon>Streptophyta</taxon>
        <taxon>Embryophyta</taxon>
        <taxon>Tracheophyta</taxon>
        <taxon>Spermatophyta</taxon>
        <taxon>Magnoliopsida</taxon>
        <taxon>Liliopsida</taxon>
        <taxon>Poales</taxon>
        <taxon>Poaceae</taxon>
        <taxon>PACMAD clade</taxon>
        <taxon>Arundinoideae</taxon>
        <taxon>Arundineae</taxon>
        <taxon>Arundo</taxon>
    </lineage>
</organism>
<sequence>MHGYVCFFCCIRLGRDTVYVLAPSTLWNDKYYGLMVSHLGSFV</sequence>